<accession>A0A699Z321</accession>
<organism evidence="1 2">
    <name type="scientific">Haematococcus lacustris</name>
    <name type="common">Green alga</name>
    <name type="synonym">Haematococcus pluvialis</name>
    <dbReference type="NCBI Taxonomy" id="44745"/>
    <lineage>
        <taxon>Eukaryota</taxon>
        <taxon>Viridiplantae</taxon>
        <taxon>Chlorophyta</taxon>
        <taxon>core chlorophytes</taxon>
        <taxon>Chlorophyceae</taxon>
        <taxon>CS clade</taxon>
        <taxon>Chlamydomonadales</taxon>
        <taxon>Haematococcaceae</taxon>
        <taxon>Haematococcus</taxon>
    </lineage>
</organism>
<name>A0A699Z321_HAELA</name>
<reference evidence="1 2" key="1">
    <citation type="submission" date="2020-02" db="EMBL/GenBank/DDBJ databases">
        <title>Draft genome sequence of Haematococcus lacustris strain NIES-144.</title>
        <authorList>
            <person name="Morimoto D."/>
            <person name="Nakagawa S."/>
            <person name="Yoshida T."/>
            <person name="Sawayama S."/>
        </authorList>
    </citation>
    <scope>NUCLEOTIDE SEQUENCE [LARGE SCALE GENOMIC DNA]</scope>
    <source>
        <strain evidence="1 2">NIES-144</strain>
    </source>
</reference>
<dbReference type="AlphaFoldDB" id="A0A699Z321"/>
<gene>
    <name evidence="1" type="ORF">HaLaN_12307</name>
</gene>
<feature type="non-terminal residue" evidence="1">
    <location>
        <position position="1"/>
    </location>
</feature>
<sequence>MLSKTVRKALAEETQVYTTDNLNSKAVAGSG</sequence>
<protein>
    <submittedName>
        <fullName evidence="1">Uncharacterized protein</fullName>
    </submittedName>
</protein>
<evidence type="ECO:0000313" key="1">
    <source>
        <dbReference type="EMBL" id="GFH15970.1"/>
    </source>
</evidence>
<comment type="caution">
    <text evidence="1">The sequence shown here is derived from an EMBL/GenBank/DDBJ whole genome shotgun (WGS) entry which is preliminary data.</text>
</comment>
<dbReference type="Proteomes" id="UP000485058">
    <property type="component" value="Unassembled WGS sequence"/>
</dbReference>
<proteinExistence type="predicted"/>
<evidence type="ECO:0000313" key="2">
    <source>
        <dbReference type="Proteomes" id="UP000485058"/>
    </source>
</evidence>
<keyword evidence="2" id="KW-1185">Reference proteome</keyword>
<dbReference type="EMBL" id="BLLF01000927">
    <property type="protein sequence ID" value="GFH15970.1"/>
    <property type="molecule type" value="Genomic_DNA"/>
</dbReference>